<dbReference type="GO" id="GO:0009231">
    <property type="term" value="P:riboflavin biosynthetic process"/>
    <property type="evidence" value="ECO:0007669"/>
    <property type="project" value="InterPro"/>
</dbReference>
<accession>G0A1D9</accession>
<dbReference type="InterPro" id="IPR014729">
    <property type="entry name" value="Rossmann-like_a/b/a_fold"/>
</dbReference>
<reference key="2">
    <citation type="submission" date="2011-05" db="EMBL/GenBank/DDBJ databases">
        <title>Complete genome sequence of the aerobic marine methanotroph Methylomonas methanica MC09.</title>
        <authorList>
            <person name="Boden R."/>
            <person name="Cunliffe M."/>
            <person name="Scanlan J."/>
            <person name="Moussard H."/>
            <person name="Kits K.D."/>
            <person name="Klotz M."/>
            <person name="Jetten M."/>
            <person name="Vuilleumier S."/>
            <person name="Han J."/>
            <person name="Peters L."/>
            <person name="Mikhailova N."/>
            <person name="Teshima H."/>
            <person name="Tapia R."/>
            <person name="Kyrpides N."/>
            <person name="Ivanova N."/>
            <person name="Pagani I."/>
            <person name="Cheng J.-F."/>
            <person name="Goodwin L."/>
            <person name="Han C."/>
            <person name="Hauser L."/>
            <person name="Land M."/>
            <person name="Lapidus A."/>
            <person name="Lucas S."/>
            <person name="Pitluck S."/>
            <person name="Woyke T."/>
            <person name="Stein L.Y."/>
            <person name="Murrell C."/>
        </authorList>
    </citation>
    <scope>NUCLEOTIDE SEQUENCE</scope>
    <source>
        <strain>MC09</strain>
    </source>
</reference>
<keyword evidence="12" id="KW-0511">Multifunctional enzyme</keyword>
<dbReference type="NCBIfam" id="TIGR00083">
    <property type="entry name" value="ribF"/>
    <property type="match status" value="1"/>
</dbReference>
<evidence type="ECO:0000256" key="2">
    <source>
        <dbReference type="ARBA" id="ARBA00004726"/>
    </source>
</evidence>
<reference evidence="17 18" key="1">
    <citation type="journal article" date="2011" name="J. Bacteriol.">
        <title>Complete Genome Sequence of the Aerobic Marine Methanotroph Methylomonas methanica MC09.</title>
        <authorList>
            <person name="Boden R."/>
            <person name="Cunliffe M."/>
            <person name="Scanlan J."/>
            <person name="Moussard H."/>
            <person name="Kits K.D."/>
            <person name="Klotz M.G."/>
            <person name="Jetten M.S."/>
            <person name="Vuilleumier S."/>
            <person name="Han J."/>
            <person name="Peters L."/>
            <person name="Mikhailova N."/>
            <person name="Teshima H."/>
            <person name="Tapia R."/>
            <person name="Kyrpides N."/>
            <person name="Ivanova N."/>
            <person name="Pagani I."/>
            <person name="Cheng J.F."/>
            <person name="Goodwin L."/>
            <person name="Han C."/>
            <person name="Hauser L."/>
            <person name="Land M.L."/>
            <person name="Lapidus A."/>
            <person name="Lucas S."/>
            <person name="Pitluck S."/>
            <person name="Woyke T."/>
            <person name="Stein L."/>
            <person name="Murrell J.C."/>
        </authorList>
    </citation>
    <scope>NUCLEOTIDE SEQUENCE [LARGE SCALE GENOMIC DNA]</scope>
    <source>
        <strain evidence="17 18">MC09</strain>
    </source>
</reference>
<dbReference type="NCBIfam" id="NF004163">
    <property type="entry name" value="PRK05627.1-6"/>
    <property type="match status" value="1"/>
</dbReference>
<dbReference type="GO" id="GO:0006747">
    <property type="term" value="P:FAD biosynthetic process"/>
    <property type="evidence" value="ECO:0007669"/>
    <property type="project" value="UniProtKB-UniRule"/>
</dbReference>
<dbReference type="eggNOG" id="COG0196">
    <property type="taxonomic scope" value="Bacteria"/>
</dbReference>
<comment type="pathway">
    <text evidence="3 15">Cofactor biosynthesis; FMN biosynthesis; FMN from riboflavin (ATP route): step 1/1.</text>
</comment>
<dbReference type="FunFam" id="3.40.50.620:FF:000021">
    <property type="entry name" value="Riboflavin biosynthesis protein"/>
    <property type="match status" value="1"/>
</dbReference>
<keyword evidence="5 15" id="KW-0288">FMN</keyword>
<dbReference type="Gene3D" id="3.40.50.620">
    <property type="entry name" value="HUPs"/>
    <property type="match status" value="1"/>
</dbReference>
<evidence type="ECO:0000256" key="13">
    <source>
        <dbReference type="ARBA" id="ARBA00047880"/>
    </source>
</evidence>
<keyword evidence="10 15" id="KW-0274">FAD</keyword>
<keyword evidence="18" id="KW-1185">Reference proteome</keyword>
<dbReference type="PIRSF" id="PIRSF004491">
    <property type="entry name" value="FAD_Synth"/>
    <property type="match status" value="1"/>
</dbReference>
<gene>
    <name evidence="17" type="ordered locus">Metme_0387</name>
</gene>
<dbReference type="EMBL" id="CP002738">
    <property type="protein sequence ID" value="AEF98832.1"/>
    <property type="molecule type" value="Genomic_DNA"/>
</dbReference>
<comment type="similarity">
    <text evidence="15">Belongs to the ribF family.</text>
</comment>
<keyword evidence="6 15" id="KW-0808">Transferase</keyword>
<reference evidence="18" key="3">
    <citation type="submission" date="2011-05" db="EMBL/GenBank/DDBJ databases">
        <title>Complete sequence of Methylomonas methanica MC09.</title>
        <authorList>
            <consortium name="US DOE Joint Genome Institute"/>
            <person name="Lucas S."/>
            <person name="Han J."/>
            <person name="Lapidus A."/>
            <person name="Cheng J.-F."/>
            <person name="Goodwin L."/>
            <person name="Pitluck S."/>
            <person name="Peters L."/>
            <person name="Mikhailova N."/>
            <person name="Teshima H."/>
            <person name="Han C."/>
            <person name="Tapia R."/>
            <person name="Land M."/>
            <person name="Hauser L."/>
            <person name="Kyrpides N."/>
            <person name="Ivanova N."/>
            <person name="Pagani I."/>
            <person name="Stein L."/>
            <person name="Woyke T."/>
        </authorList>
    </citation>
    <scope>NUCLEOTIDE SEQUENCE [LARGE SCALE GENOMIC DNA]</scope>
    <source>
        <strain evidence="18">MC09</strain>
    </source>
</reference>
<evidence type="ECO:0000313" key="17">
    <source>
        <dbReference type="EMBL" id="AEF98832.1"/>
    </source>
</evidence>
<dbReference type="RefSeq" id="WP_013817105.1">
    <property type="nucleotide sequence ID" value="NC_015572.1"/>
</dbReference>
<dbReference type="OrthoDB" id="9803667at2"/>
<dbReference type="Gene3D" id="2.40.30.30">
    <property type="entry name" value="Riboflavin kinase-like"/>
    <property type="match status" value="1"/>
</dbReference>
<dbReference type="SMART" id="SM00904">
    <property type="entry name" value="Flavokinase"/>
    <property type="match status" value="1"/>
</dbReference>
<evidence type="ECO:0000256" key="12">
    <source>
        <dbReference type="ARBA" id="ARBA00023268"/>
    </source>
</evidence>
<dbReference type="InterPro" id="IPR002606">
    <property type="entry name" value="Riboflavin_kinase_bac"/>
</dbReference>
<keyword evidence="9 15" id="KW-0418">Kinase</keyword>
<evidence type="ECO:0000256" key="5">
    <source>
        <dbReference type="ARBA" id="ARBA00022643"/>
    </source>
</evidence>
<dbReference type="AlphaFoldDB" id="G0A1D9"/>
<evidence type="ECO:0000256" key="3">
    <source>
        <dbReference type="ARBA" id="ARBA00005201"/>
    </source>
</evidence>
<keyword evidence="11 15" id="KW-0067">ATP-binding</keyword>
<dbReference type="NCBIfam" id="TIGR00125">
    <property type="entry name" value="cyt_tran_rel"/>
    <property type="match status" value="1"/>
</dbReference>
<evidence type="ECO:0000256" key="9">
    <source>
        <dbReference type="ARBA" id="ARBA00022777"/>
    </source>
</evidence>
<dbReference type="InterPro" id="IPR023468">
    <property type="entry name" value="Riboflavin_kinase"/>
</dbReference>
<dbReference type="InterPro" id="IPR004821">
    <property type="entry name" value="Cyt_trans-like"/>
</dbReference>
<dbReference type="EC" id="2.7.7.2" evidence="15"/>
<evidence type="ECO:0000256" key="6">
    <source>
        <dbReference type="ARBA" id="ARBA00022679"/>
    </source>
</evidence>
<dbReference type="NCBIfam" id="NF004160">
    <property type="entry name" value="PRK05627.1-3"/>
    <property type="match status" value="1"/>
</dbReference>
<evidence type="ECO:0000256" key="1">
    <source>
        <dbReference type="ARBA" id="ARBA00002121"/>
    </source>
</evidence>
<dbReference type="InterPro" id="IPR015864">
    <property type="entry name" value="FAD_synthase"/>
</dbReference>
<comment type="pathway">
    <text evidence="2 15">Cofactor biosynthesis; FAD biosynthesis; FAD from FMN: step 1/1.</text>
</comment>
<dbReference type="KEGG" id="mmt:Metme_0387"/>
<protein>
    <recommendedName>
        <fullName evidence="15">Riboflavin biosynthesis protein</fullName>
    </recommendedName>
    <domain>
        <recommendedName>
            <fullName evidence="15">Riboflavin kinase</fullName>
            <ecNumber evidence="15">2.7.1.26</ecNumber>
        </recommendedName>
        <alternativeName>
            <fullName evidence="15">Flavokinase</fullName>
        </alternativeName>
    </domain>
    <domain>
        <recommendedName>
            <fullName evidence="15">FMN adenylyltransferase</fullName>
            <ecNumber evidence="15">2.7.7.2</ecNumber>
        </recommendedName>
        <alternativeName>
            <fullName evidence="15">FAD pyrophosphorylase</fullName>
        </alternativeName>
        <alternativeName>
            <fullName evidence="15">FAD synthase</fullName>
        </alternativeName>
    </domain>
</protein>
<dbReference type="UniPathway" id="UPA00276">
    <property type="reaction ID" value="UER00406"/>
</dbReference>
<keyword evidence="7 15" id="KW-0548">Nucleotidyltransferase</keyword>
<organism evidence="17 18">
    <name type="scientific">Methylomonas methanica (strain DSM 25384 / MC09)</name>
    <dbReference type="NCBI Taxonomy" id="857087"/>
    <lineage>
        <taxon>Bacteria</taxon>
        <taxon>Pseudomonadati</taxon>
        <taxon>Pseudomonadota</taxon>
        <taxon>Gammaproteobacteria</taxon>
        <taxon>Methylococcales</taxon>
        <taxon>Methylococcaceae</taxon>
        <taxon>Methylomonas</taxon>
    </lineage>
</organism>
<evidence type="ECO:0000256" key="14">
    <source>
        <dbReference type="ARBA" id="ARBA00049494"/>
    </source>
</evidence>
<dbReference type="GO" id="GO:0003919">
    <property type="term" value="F:FMN adenylyltransferase activity"/>
    <property type="evidence" value="ECO:0007669"/>
    <property type="project" value="UniProtKB-UniRule"/>
</dbReference>
<evidence type="ECO:0000256" key="15">
    <source>
        <dbReference type="PIRNR" id="PIRNR004491"/>
    </source>
</evidence>
<evidence type="ECO:0000256" key="7">
    <source>
        <dbReference type="ARBA" id="ARBA00022695"/>
    </source>
</evidence>
<evidence type="ECO:0000256" key="11">
    <source>
        <dbReference type="ARBA" id="ARBA00022840"/>
    </source>
</evidence>
<comment type="function">
    <text evidence="1">Catalyzes the phosphorylation of riboflavin to FMN followed by the adenylation of FMN to FAD.</text>
</comment>
<dbReference type="STRING" id="857087.Metme_0387"/>
<dbReference type="NCBIfam" id="NF004162">
    <property type="entry name" value="PRK05627.1-5"/>
    <property type="match status" value="1"/>
</dbReference>
<dbReference type="GO" id="GO:0009398">
    <property type="term" value="P:FMN biosynthetic process"/>
    <property type="evidence" value="ECO:0007669"/>
    <property type="project" value="UniProtKB-UniRule"/>
</dbReference>
<dbReference type="SUPFAM" id="SSF82114">
    <property type="entry name" value="Riboflavin kinase-like"/>
    <property type="match status" value="1"/>
</dbReference>
<comment type="catalytic activity">
    <reaction evidence="14 15">
        <text>FMN + ATP + H(+) = FAD + diphosphate</text>
        <dbReference type="Rhea" id="RHEA:17237"/>
        <dbReference type="ChEBI" id="CHEBI:15378"/>
        <dbReference type="ChEBI" id="CHEBI:30616"/>
        <dbReference type="ChEBI" id="CHEBI:33019"/>
        <dbReference type="ChEBI" id="CHEBI:57692"/>
        <dbReference type="ChEBI" id="CHEBI:58210"/>
        <dbReference type="EC" id="2.7.7.2"/>
    </reaction>
</comment>
<feature type="domain" description="Riboflavin kinase" evidence="16">
    <location>
        <begin position="183"/>
        <end position="308"/>
    </location>
</feature>
<keyword evidence="8 15" id="KW-0547">Nucleotide-binding</keyword>
<evidence type="ECO:0000259" key="16">
    <source>
        <dbReference type="SMART" id="SM00904"/>
    </source>
</evidence>
<dbReference type="Pfam" id="PF06574">
    <property type="entry name" value="FAD_syn"/>
    <property type="match status" value="1"/>
</dbReference>
<dbReference type="CDD" id="cd02064">
    <property type="entry name" value="FAD_synthetase_N"/>
    <property type="match status" value="1"/>
</dbReference>
<keyword evidence="4 15" id="KW-0285">Flavoprotein</keyword>
<comment type="catalytic activity">
    <reaction evidence="13 15">
        <text>riboflavin + ATP = FMN + ADP + H(+)</text>
        <dbReference type="Rhea" id="RHEA:14357"/>
        <dbReference type="ChEBI" id="CHEBI:15378"/>
        <dbReference type="ChEBI" id="CHEBI:30616"/>
        <dbReference type="ChEBI" id="CHEBI:57986"/>
        <dbReference type="ChEBI" id="CHEBI:58210"/>
        <dbReference type="ChEBI" id="CHEBI:456216"/>
        <dbReference type="EC" id="2.7.1.26"/>
    </reaction>
</comment>
<dbReference type="UniPathway" id="UPA00277">
    <property type="reaction ID" value="UER00407"/>
</dbReference>
<dbReference type="Pfam" id="PF01687">
    <property type="entry name" value="Flavokinase"/>
    <property type="match status" value="1"/>
</dbReference>
<dbReference type="PANTHER" id="PTHR22749">
    <property type="entry name" value="RIBOFLAVIN KINASE/FMN ADENYLYLTRANSFERASE"/>
    <property type="match status" value="1"/>
</dbReference>
<sequence length="313" mass="35265">MRLIRGLHHLEPLRDGCVLTIGNFDGLHLGHRRVIERVAAQGKRLQLPTVAMVFEPQPLEYFLGDHAPSRLTRLREKVIQFAKLPIDELLVLPFNRKLADYDAEQFIRDILVNRLNTKHLVIGDDFHFGKARRGNFALLQHRGEEYGFGVESTDSFEQDGLRISSTLIRDALGEGDLGQAKTLLGRDYSVCGRVAHGDKRGRELGFPTANLQMFRKNTPLVGVFAVTMTGLDGRELCGVANLGNRPTVDGGAKAVLETHLFDFDQDIYGRYVEVHFKARLRDEVRFDSLSALREQITRDVSAAQAFFSGMRHD</sequence>
<dbReference type="InterPro" id="IPR023465">
    <property type="entry name" value="Riboflavin_kinase_dom_sf"/>
</dbReference>
<dbReference type="EC" id="2.7.1.26" evidence="15"/>
<dbReference type="SUPFAM" id="SSF52374">
    <property type="entry name" value="Nucleotidylyl transferase"/>
    <property type="match status" value="1"/>
</dbReference>
<evidence type="ECO:0000313" key="18">
    <source>
        <dbReference type="Proteomes" id="UP000008888"/>
    </source>
</evidence>
<dbReference type="HOGENOM" id="CLU_048437_0_1_6"/>
<dbReference type="GO" id="GO:0005524">
    <property type="term" value="F:ATP binding"/>
    <property type="evidence" value="ECO:0007669"/>
    <property type="project" value="UniProtKB-UniRule"/>
</dbReference>
<dbReference type="InterPro" id="IPR015865">
    <property type="entry name" value="Riboflavin_kinase_bac/euk"/>
</dbReference>
<evidence type="ECO:0000256" key="4">
    <source>
        <dbReference type="ARBA" id="ARBA00022630"/>
    </source>
</evidence>
<dbReference type="PANTHER" id="PTHR22749:SF6">
    <property type="entry name" value="RIBOFLAVIN KINASE"/>
    <property type="match status" value="1"/>
</dbReference>
<dbReference type="GO" id="GO:0008531">
    <property type="term" value="F:riboflavin kinase activity"/>
    <property type="evidence" value="ECO:0007669"/>
    <property type="project" value="UniProtKB-UniRule"/>
</dbReference>
<evidence type="ECO:0000256" key="8">
    <source>
        <dbReference type="ARBA" id="ARBA00022741"/>
    </source>
</evidence>
<dbReference type="NCBIfam" id="NF004159">
    <property type="entry name" value="PRK05627.1-2"/>
    <property type="match status" value="1"/>
</dbReference>
<proteinExistence type="inferred from homology"/>
<name>G0A1D9_METMM</name>
<evidence type="ECO:0000256" key="10">
    <source>
        <dbReference type="ARBA" id="ARBA00022827"/>
    </source>
</evidence>
<dbReference type="Proteomes" id="UP000008888">
    <property type="component" value="Chromosome"/>
</dbReference>